<gene>
    <name evidence="2" type="ORF">GGP41_003841</name>
</gene>
<dbReference type="PANTHER" id="PTHR36578">
    <property type="entry name" value="CHROMOSOME 15, WHOLE GENOME SHOTGUN SEQUENCE"/>
    <property type="match status" value="1"/>
</dbReference>
<accession>A0A8H6DU44</accession>
<feature type="signal peptide" evidence="1">
    <location>
        <begin position="1"/>
        <end position="19"/>
    </location>
</feature>
<evidence type="ECO:0000313" key="3">
    <source>
        <dbReference type="Proteomes" id="UP000624244"/>
    </source>
</evidence>
<protein>
    <recommendedName>
        <fullName evidence="4">Apple domain-containing protein</fullName>
    </recommendedName>
</protein>
<evidence type="ECO:0000256" key="1">
    <source>
        <dbReference type="SAM" id="SignalP"/>
    </source>
</evidence>
<name>A0A8H6DU44_COCSA</name>
<reference evidence="2" key="1">
    <citation type="submission" date="2019-11" db="EMBL/GenBank/DDBJ databases">
        <title>Bipolaris sorokiniana Genome sequencing.</title>
        <authorList>
            <person name="Wang H."/>
        </authorList>
    </citation>
    <scope>NUCLEOTIDE SEQUENCE</scope>
</reference>
<sequence length="307" mass="33738">MSPLQQLLVIGAAISTVLAAPAIPNAERACEPLPHGRGLIPRPDTAEAFQSFHPFSLAATSAVTPVGYIQAYSNLVTTFNEPSQFIRYADLDSYDVNKCAAECGKDEKCNIFGIFFERTPMYKPGPKCPNPSSSTMIKCTLWSGTISPKAHINNGQTREKFRIVMAGSNAYVKDITFSSRKDGSSNILKNWIVEKYQNGAAIQVPLDCNGVDTYMGIAAWRDGKFDAQRCLDACKVAGDTDIQSRKCRFVNTYVQRRNGVQVAQHCAMFSEYWPAPFATNLGQRRGDVEISETDSYGSGPSTAQRYP</sequence>
<comment type="caution">
    <text evidence="2">The sequence shown here is derived from an EMBL/GenBank/DDBJ whole genome shotgun (WGS) entry which is preliminary data.</text>
</comment>
<feature type="chain" id="PRO_5034393654" description="Apple domain-containing protein" evidence="1">
    <location>
        <begin position="20"/>
        <end position="307"/>
    </location>
</feature>
<evidence type="ECO:0008006" key="4">
    <source>
        <dbReference type="Google" id="ProtNLM"/>
    </source>
</evidence>
<dbReference type="EMBL" id="WNKQ01000016">
    <property type="protein sequence ID" value="KAF5846465.1"/>
    <property type="molecule type" value="Genomic_DNA"/>
</dbReference>
<keyword evidence="1" id="KW-0732">Signal</keyword>
<dbReference type="AlphaFoldDB" id="A0A8H6DU44"/>
<organism evidence="2 3">
    <name type="scientific">Cochliobolus sativus</name>
    <name type="common">Common root rot and spot blotch fungus</name>
    <name type="synonym">Bipolaris sorokiniana</name>
    <dbReference type="NCBI Taxonomy" id="45130"/>
    <lineage>
        <taxon>Eukaryota</taxon>
        <taxon>Fungi</taxon>
        <taxon>Dikarya</taxon>
        <taxon>Ascomycota</taxon>
        <taxon>Pezizomycotina</taxon>
        <taxon>Dothideomycetes</taxon>
        <taxon>Pleosporomycetidae</taxon>
        <taxon>Pleosporales</taxon>
        <taxon>Pleosporineae</taxon>
        <taxon>Pleosporaceae</taxon>
        <taxon>Bipolaris</taxon>
    </lineage>
</organism>
<evidence type="ECO:0000313" key="2">
    <source>
        <dbReference type="EMBL" id="KAF5846465.1"/>
    </source>
</evidence>
<dbReference type="PANTHER" id="PTHR36578:SF2">
    <property type="entry name" value="PA14 DOMAIN-CONTAINING PROTEIN"/>
    <property type="match status" value="1"/>
</dbReference>
<proteinExistence type="predicted"/>
<dbReference type="Proteomes" id="UP000624244">
    <property type="component" value="Unassembled WGS sequence"/>
</dbReference>